<protein>
    <submittedName>
        <fullName evidence="3">YCII-related domain-containing protein</fullName>
    </submittedName>
</protein>
<dbReference type="PANTHER" id="PTHR37828:SF1">
    <property type="entry name" value="YCII-RELATED DOMAIN-CONTAINING PROTEIN"/>
    <property type="match status" value="1"/>
</dbReference>
<gene>
    <name evidence="3" type="ORF">AWB78_03613</name>
</gene>
<dbReference type="Proteomes" id="UP000071859">
    <property type="component" value="Unassembled WGS sequence"/>
</dbReference>
<dbReference type="SUPFAM" id="SSF54909">
    <property type="entry name" value="Dimeric alpha+beta barrel"/>
    <property type="match status" value="1"/>
</dbReference>
<dbReference type="PANTHER" id="PTHR37828">
    <property type="entry name" value="GSR2449 PROTEIN"/>
    <property type="match status" value="1"/>
</dbReference>
<proteinExistence type="inferred from homology"/>
<dbReference type="InterPro" id="IPR005545">
    <property type="entry name" value="YCII"/>
</dbReference>
<evidence type="ECO:0000313" key="4">
    <source>
        <dbReference type="Proteomes" id="UP000071859"/>
    </source>
</evidence>
<evidence type="ECO:0000313" key="3">
    <source>
        <dbReference type="EMBL" id="SAK78449.1"/>
    </source>
</evidence>
<dbReference type="AlphaFoldDB" id="A0A158C816"/>
<comment type="similarity">
    <text evidence="1">Belongs to the YciI family.</text>
</comment>
<keyword evidence="4" id="KW-1185">Reference proteome</keyword>
<dbReference type="Gene3D" id="3.30.70.1060">
    <property type="entry name" value="Dimeric alpha+beta barrel"/>
    <property type="match status" value="1"/>
</dbReference>
<dbReference type="OrthoDB" id="9814407at2"/>
<comment type="caution">
    <text evidence="3">The sequence shown here is derived from an EMBL/GenBank/DDBJ whole genome shotgun (WGS) entry which is preliminary data.</text>
</comment>
<dbReference type="RefSeq" id="WP_062606490.1">
    <property type="nucleotide sequence ID" value="NZ_FCOX02000017.1"/>
</dbReference>
<organism evidence="3 4">
    <name type="scientific">Caballeronia calidae</name>
    <dbReference type="NCBI Taxonomy" id="1777139"/>
    <lineage>
        <taxon>Bacteria</taxon>
        <taxon>Pseudomonadati</taxon>
        <taxon>Pseudomonadota</taxon>
        <taxon>Betaproteobacteria</taxon>
        <taxon>Burkholderiales</taxon>
        <taxon>Burkholderiaceae</taxon>
        <taxon>Caballeronia</taxon>
    </lineage>
</organism>
<dbReference type="InterPro" id="IPR011008">
    <property type="entry name" value="Dimeric_a/b-barrel"/>
</dbReference>
<evidence type="ECO:0000256" key="1">
    <source>
        <dbReference type="ARBA" id="ARBA00007689"/>
    </source>
</evidence>
<feature type="domain" description="YCII-related" evidence="2">
    <location>
        <begin position="8"/>
        <end position="82"/>
    </location>
</feature>
<name>A0A158C816_9BURK</name>
<evidence type="ECO:0000259" key="2">
    <source>
        <dbReference type="Pfam" id="PF03795"/>
    </source>
</evidence>
<dbReference type="Pfam" id="PF03795">
    <property type="entry name" value="YCII"/>
    <property type="match status" value="1"/>
</dbReference>
<reference evidence="3" key="1">
    <citation type="submission" date="2016-01" db="EMBL/GenBank/DDBJ databases">
        <authorList>
            <person name="Peeters C."/>
        </authorList>
    </citation>
    <scope>NUCLEOTIDE SEQUENCE</scope>
    <source>
        <strain evidence="3">LMG 29321</strain>
    </source>
</reference>
<dbReference type="EMBL" id="FCOX02000017">
    <property type="protein sequence ID" value="SAK78449.1"/>
    <property type="molecule type" value="Genomic_DNA"/>
</dbReference>
<accession>A0A158C816</accession>
<sequence>MYVINLRYTGALAEIDDALDAHRDYLEHYFAAGVFVLAGPKVPRVGGIILASGIERERLDAIIAEDPFAVQGLAHYDIIEFKATRLAPGLNLPEPALDS</sequence>